<dbReference type="KEGG" id="ela:UCREL1_3663"/>
<dbReference type="HOGENOM" id="CLU_104273_0_1_1"/>
<keyword evidence="3" id="KW-1185">Reference proteome</keyword>
<dbReference type="EMBL" id="KB706104">
    <property type="protein sequence ID" value="EMR69318.1"/>
    <property type="molecule type" value="Genomic_DNA"/>
</dbReference>
<organism evidence="2 3">
    <name type="scientific">Eutypa lata (strain UCR-EL1)</name>
    <name type="common">Grapevine dieback disease fungus</name>
    <name type="synonym">Eutypa armeniacae</name>
    <dbReference type="NCBI Taxonomy" id="1287681"/>
    <lineage>
        <taxon>Eukaryota</taxon>
        <taxon>Fungi</taxon>
        <taxon>Dikarya</taxon>
        <taxon>Ascomycota</taxon>
        <taxon>Pezizomycotina</taxon>
        <taxon>Sordariomycetes</taxon>
        <taxon>Xylariomycetidae</taxon>
        <taxon>Xylariales</taxon>
        <taxon>Diatrypaceae</taxon>
        <taxon>Eutypa</taxon>
    </lineage>
</organism>
<feature type="compositionally biased region" description="Low complexity" evidence="1">
    <location>
        <begin position="96"/>
        <end position="111"/>
    </location>
</feature>
<proteinExistence type="predicted"/>
<evidence type="ECO:0000256" key="1">
    <source>
        <dbReference type="SAM" id="MobiDB-lite"/>
    </source>
</evidence>
<dbReference type="Proteomes" id="UP000012174">
    <property type="component" value="Unassembled WGS sequence"/>
</dbReference>
<reference evidence="3" key="1">
    <citation type="journal article" date="2013" name="Genome Announc.">
        <title>Draft genome sequence of the grapevine dieback fungus Eutypa lata UCR-EL1.</title>
        <authorList>
            <person name="Blanco-Ulate B."/>
            <person name="Rolshausen P.E."/>
            <person name="Cantu D."/>
        </authorList>
    </citation>
    <scope>NUCLEOTIDE SEQUENCE [LARGE SCALE GENOMIC DNA]</scope>
    <source>
        <strain evidence="3">UCR-EL1</strain>
    </source>
</reference>
<feature type="region of interest" description="Disordered" evidence="1">
    <location>
        <begin position="1"/>
        <end position="36"/>
    </location>
</feature>
<name>M7SXP6_EUTLA</name>
<feature type="region of interest" description="Disordered" evidence="1">
    <location>
        <begin position="83"/>
        <end position="138"/>
    </location>
</feature>
<protein>
    <submittedName>
        <fullName evidence="2">Uncharacterized protein</fullName>
    </submittedName>
</protein>
<gene>
    <name evidence="2" type="ORF">UCREL1_3663</name>
</gene>
<feature type="compositionally biased region" description="Basic residues" evidence="1">
    <location>
        <begin position="22"/>
        <end position="35"/>
    </location>
</feature>
<dbReference type="AlphaFoldDB" id="M7SXP6"/>
<accession>M7SXP6</accession>
<dbReference type="STRING" id="1287681.M7SXP6"/>
<sequence length="138" mass="14771">MTRPKHQKRARDEEDEVVSKIKVPKSTKKTTKKAKTTAAASAARKAAEEANGTKYWATCISLGLDHFNALVKATPNISVELNEQGHKTAGIPSTKSAAARPSSSPSSSPSSKDGKKEKAAKPKKSNIEATSDEDENEH</sequence>
<evidence type="ECO:0000313" key="2">
    <source>
        <dbReference type="EMBL" id="EMR69318.1"/>
    </source>
</evidence>
<evidence type="ECO:0000313" key="3">
    <source>
        <dbReference type="Proteomes" id="UP000012174"/>
    </source>
</evidence>